<evidence type="ECO:0000256" key="1">
    <source>
        <dbReference type="SAM" id="MobiDB-lite"/>
    </source>
</evidence>
<feature type="region of interest" description="Disordered" evidence="1">
    <location>
        <begin position="87"/>
        <end position="107"/>
    </location>
</feature>
<feature type="region of interest" description="Disordered" evidence="1">
    <location>
        <begin position="1"/>
        <end position="65"/>
    </location>
</feature>
<evidence type="ECO:0000313" key="3">
    <source>
        <dbReference type="Proteomes" id="UP000728185"/>
    </source>
</evidence>
<comment type="caution">
    <text evidence="2">The sequence shown here is derived from an EMBL/GenBank/DDBJ whole genome shotgun (WGS) entry which is preliminary data.</text>
</comment>
<evidence type="ECO:0000313" key="2">
    <source>
        <dbReference type="EMBL" id="KAA0193113.1"/>
    </source>
</evidence>
<dbReference type="OrthoDB" id="10535442at2759"/>
<dbReference type="EMBL" id="LUCM01005247">
    <property type="protein sequence ID" value="KAA0193113.1"/>
    <property type="molecule type" value="Genomic_DNA"/>
</dbReference>
<sequence>MTFNASSDSFKGMRNREMKSSELHSTKLNSDYFPPIANVRSQHSPRKTRKPQSIINTQQSAKRTSRPVVYPNKYFLLVSPCLSMLRGEEPSSDTDYSSDSEDNDRGIFDIAQPDQLSCATHPSADTISTERQEQVGSEQKSCDVGILNEDVDELYIQLAKLGLPTAFGSVNSYSRLRS</sequence>
<protein>
    <submittedName>
        <fullName evidence="2">Uncharacterized protein</fullName>
    </submittedName>
</protein>
<name>A0A8E0S0S0_9TREM</name>
<feature type="compositionally biased region" description="Acidic residues" evidence="1">
    <location>
        <begin position="90"/>
        <end position="102"/>
    </location>
</feature>
<keyword evidence="3" id="KW-1185">Reference proteome</keyword>
<accession>A0A8E0S0S0</accession>
<feature type="compositionally biased region" description="Polar residues" evidence="1">
    <location>
        <begin position="51"/>
        <end position="62"/>
    </location>
</feature>
<organism evidence="2 3">
    <name type="scientific">Fasciolopsis buskii</name>
    <dbReference type="NCBI Taxonomy" id="27845"/>
    <lineage>
        <taxon>Eukaryota</taxon>
        <taxon>Metazoa</taxon>
        <taxon>Spiralia</taxon>
        <taxon>Lophotrochozoa</taxon>
        <taxon>Platyhelminthes</taxon>
        <taxon>Trematoda</taxon>
        <taxon>Digenea</taxon>
        <taxon>Plagiorchiida</taxon>
        <taxon>Echinostomata</taxon>
        <taxon>Echinostomatoidea</taxon>
        <taxon>Fasciolidae</taxon>
        <taxon>Fasciolopsis</taxon>
    </lineage>
</organism>
<dbReference type="Proteomes" id="UP000728185">
    <property type="component" value="Unassembled WGS sequence"/>
</dbReference>
<gene>
    <name evidence="2" type="ORF">FBUS_05437</name>
</gene>
<proteinExistence type="predicted"/>
<dbReference type="AlphaFoldDB" id="A0A8E0S0S0"/>
<feature type="compositionally biased region" description="Basic and acidic residues" evidence="1">
    <location>
        <begin position="14"/>
        <end position="25"/>
    </location>
</feature>
<reference evidence="2" key="1">
    <citation type="submission" date="2019-05" db="EMBL/GenBank/DDBJ databases">
        <title>Annotation for the trematode Fasciolopsis buski.</title>
        <authorList>
            <person name="Choi Y.-J."/>
        </authorList>
    </citation>
    <scope>NUCLEOTIDE SEQUENCE</scope>
    <source>
        <strain evidence="2">HT</strain>
        <tissue evidence="2">Whole worm</tissue>
    </source>
</reference>